<proteinExistence type="predicted"/>
<keyword evidence="3" id="KW-1185">Reference proteome</keyword>
<gene>
    <name evidence="2" type="ORF">Pan97_39720</name>
</gene>
<accession>A0A518CCG4</accession>
<feature type="domain" description="DUF4314" evidence="1">
    <location>
        <begin position="7"/>
        <end position="67"/>
    </location>
</feature>
<dbReference type="Proteomes" id="UP000318626">
    <property type="component" value="Chromosome"/>
</dbReference>
<dbReference type="OrthoDB" id="9813511at2"/>
<dbReference type="AlphaFoldDB" id="A0A518CCG4"/>
<dbReference type="Pfam" id="PF14192">
    <property type="entry name" value="DUF4314"/>
    <property type="match status" value="1"/>
</dbReference>
<name>A0A518CCG4_9BACT</name>
<dbReference type="EMBL" id="CP036289">
    <property type="protein sequence ID" value="QDU76915.1"/>
    <property type="molecule type" value="Genomic_DNA"/>
</dbReference>
<organism evidence="2 3">
    <name type="scientific">Bremerella volcania</name>
    <dbReference type="NCBI Taxonomy" id="2527984"/>
    <lineage>
        <taxon>Bacteria</taxon>
        <taxon>Pseudomonadati</taxon>
        <taxon>Planctomycetota</taxon>
        <taxon>Planctomycetia</taxon>
        <taxon>Pirellulales</taxon>
        <taxon>Pirellulaceae</taxon>
        <taxon>Bremerella</taxon>
    </lineage>
</organism>
<dbReference type="RefSeq" id="WP_144975413.1">
    <property type="nucleotide sequence ID" value="NZ_CP036289.1"/>
</dbReference>
<sequence length="76" mass="8239">MTSIPRAGDRIRLISMQDDPAPVQVGQVGTVVSVSRHGGGEDAWHQVDVAWDNGRTLMLVSPPDRFAILESQTDTP</sequence>
<evidence type="ECO:0000313" key="3">
    <source>
        <dbReference type="Proteomes" id="UP000318626"/>
    </source>
</evidence>
<dbReference type="InterPro" id="IPR025463">
    <property type="entry name" value="DUF4314"/>
</dbReference>
<protein>
    <recommendedName>
        <fullName evidence="1">DUF4314 domain-containing protein</fullName>
    </recommendedName>
</protein>
<evidence type="ECO:0000313" key="2">
    <source>
        <dbReference type="EMBL" id="QDU76915.1"/>
    </source>
</evidence>
<reference evidence="3" key="1">
    <citation type="submission" date="2019-02" db="EMBL/GenBank/DDBJ databases">
        <title>Deep-cultivation of Planctomycetes and their phenomic and genomic characterization uncovers novel biology.</title>
        <authorList>
            <person name="Wiegand S."/>
            <person name="Jogler M."/>
            <person name="Boedeker C."/>
            <person name="Pinto D."/>
            <person name="Vollmers J."/>
            <person name="Rivas-Marin E."/>
            <person name="Kohn T."/>
            <person name="Peeters S.H."/>
            <person name="Heuer A."/>
            <person name="Rast P."/>
            <person name="Oberbeckmann S."/>
            <person name="Bunk B."/>
            <person name="Jeske O."/>
            <person name="Meyerdierks A."/>
            <person name="Storesund J.E."/>
            <person name="Kallscheuer N."/>
            <person name="Luecker S."/>
            <person name="Lage O.M."/>
            <person name="Pohl T."/>
            <person name="Merkel B.J."/>
            <person name="Hornburger P."/>
            <person name="Mueller R.-W."/>
            <person name="Bruemmer F."/>
            <person name="Labrenz M."/>
            <person name="Spormann A.M."/>
            <person name="Op den Camp H."/>
            <person name="Overmann J."/>
            <person name="Amann R."/>
            <person name="Jetten M.S.M."/>
            <person name="Mascher T."/>
            <person name="Medema M.H."/>
            <person name="Devos D.P."/>
            <person name="Kaster A.-K."/>
            <person name="Ovreas L."/>
            <person name="Rohde M."/>
            <person name="Galperin M.Y."/>
            <person name="Jogler C."/>
        </authorList>
    </citation>
    <scope>NUCLEOTIDE SEQUENCE [LARGE SCALE GENOMIC DNA]</scope>
    <source>
        <strain evidence="3">Pan97</strain>
    </source>
</reference>
<dbReference type="KEGG" id="bvo:Pan97_39720"/>
<evidence type="ECO:0000259" key="1">
    <source>
        <dbReference type="Pfam" id="PF14192"/>
    </source>
</evidence>